<feature type="region of interest" description="Disordered" evidence="6">
    <location>
        <begin position="1"/>
        <end position="25"/>
    </location>
</feature>
<dbReference type="SMART" id="SM00353">
    <property type="entry name" value="HLH"/>
    <property type="match status" value="1"/>
</dbReference>
<dbReference type="InterPro" id="IPR036638">
    <property type="entry name" value="HLH_DNA-bd_sf"/>
</dbReference>
<feature type="compositionally biased region" description="Polar residues" evidence="6">
    <location>
        <begin position="1"/>
        <end position="11"/>
    </location>
</feature>
<keyword evidence="2" id="KW-0805">Transcription regulation</keyword>
<comment type="caution">
    <text evidence="9">The sequence shown here is derived from an EMBL/GenBank/DDBJ whole genome shotgun (WGS) entry which is preliminary data.</text>
</comment>
<dbReference type="CDD" id="cd18913">
    <property type="entry name" value="bHLH-O_hairy_like"/>
    <property type="match status" value="1"/>
</dbReference>
<dbReference type="GO" id="GO:0005634">
    <property type="term" value="C:nucleus"/>
    <property type="evidence" value="ECO:0007669"/>
    <property type="project" value="UniProtKB-SubCell"/>
</dbReference>
<dbReference type="Gene3D" id="4.10.280.10">
    <property type="entry name" value="Helix-loop-helix DNA-binding domain"/>
    <property type="match status" value="1"/>
</dbReference>
<dbReference type="AlphaFoldDB" id="A0ABD3VLD7"/>
<keyword evidence="10" id="KW-1185">Reference proteome</keyword>
<accession>A0ABD3VLD7</accession>
<sequence>MHSDKVSTTGNEEGRKSSKPIMEKRRRARINTCLAELKNMLIDVIKAEGARHSKMEKADILEMTVRHLRNLQTQHYSGVKSPEPGVINKYRMGFNECANEIGRFMESLDTASVEVKVLLLEHLAKCLSKIDQTECNDSASILHAKVSDYTEMCPDTSTPSKRKISPNAETSTSSAAMLQSTTNQRICDKSVPVVSNNCSSMQAVLVNKEPSEVNTNFATMTTRIANIANQPMILPVSNMAPNSIGPTAPKLESVSVSSSASSASLSEISKTSINCLQFVPTNLAAGNIVFVVPTSVLAGGQLPGYVLPIYTPAASLPTVSLTTPALTPTGPSAQGIIHTSGLPFVFREKSPNMQSGCVEYLPFPASSTILYPHKSEHLDTVLSPQYPSEDGSRIQGQPVVVPSHPDPSPPLLGQLERTEDMWRPW</sequence>
<dbReference type="PROSITE" id="PS50888">
    <property type="entry name" value="BHLH"/>
    <property type="match status" value="1"/>
</dbReference>
<proteinExistence type="predicted"/>
<dbReference type="SUPFAM" id="SSF47459">
    <property type="entry name" value="HLH, helix-loop-helix DNA-binding domain"/>
    <property type="match status" value="1"/>
</dbReference>
<evidence type="ECO:0000313" key="10">
    <source>
        <dbReference type="Proteomes" id="UP001634394"/>
    </source>
</evidence>
<evidence type="ECO:0000256" key="2">
    <source>
        <dbReference type="ARBA" id="ARBA00023015"/>
    </source>
</evidence>
<feature type="compositionally biased region" description="Basic and acidic residues" evidence="6">
    <location>
        <begin position="416"/>
        <end position="425"/>
    </location>
</feature>
<dbReference type="EMBL" id="JBJQND010000011">
    <property type="protein sequence ID" value="KAL3862399.1"/>
    <property type="molecule type" value="Genomic_DNA"/>
</dbReference>
<feature type="region of interest" description="Disordered" evidence="6">
    <location>
        <begin position="154"/>
        <end position="173"/>
    </location>
</feature>
<evidence type="ECO:0000313" key="9">
    <source>
        <dbReference type="EMBL" id="KAL3862399.1"/>
    </source>
</evidence>
<dbReference type="Pfam" id="PF00010">
    <property type="entry name" value="HLH"/>
    <property type="match status" value="1"/>
</dbReference>
<dbReference type="InterPro" id="IPR011598">
    <property type="entry name" value="bHLH_dom"/>
</dbReference>
<evidence type="ECO:0000256" key="6">
    <source>
        <dbReference type="SAM" id="MobiDB-lite"/>
    </source>
</evidence>
<dbReference type="InterPro" id="IPR050370">
    <property type="entry name" value="HES_HEY"/>
</dbReference>
<protein>
    <submittedName>
        <fullName evidence="9">Uncharacterized protein</fullName>
    </submittedName>
</protein>
<keyword evidence="3" id="KW-0238">DNA-binding</keyword>
<evidence type="ECO:0000256" key="5">
    <source>
        <dbReference type="ARBA" id="ARBA00023242"/>
    </source>
</evidence>
<dbReference type="PANTHER" id="PTHR10985">
    <property type="entry name" value="BASIC HELIX-LOOP-HELIX TRANSCRIPTION FACTOR, HES-RELATED"/>
    <property type="match status" value="1"/>
</dbReference>
<organism evidence="9 10">
    <name type="scientific">Sinanodonta woodiana</name>
    <name type="common">Chinese pond mussel</name>
    <name type="synonym">Anodonta woodiana</name>
    <dbReference type="NCBI Taxonomy" id="1069815"/>
    <lineage>
        <taxon>Eukaryota</taxon>
        <taxon>Metazoa</taxon>
        <taxon>Spiralia</taxon>
        <taxon>Lophotrochozoa</taxon>
        <taxon>Mollusca</taxon>
        <taxon>Bivalvia</taxon>
        <taxon>Autobranchia</taxon>
        <taxon>Heteroconchia</taxon>
        <taxon>Palaeoheterodonta</taxon>
        <taxon>Unionida</taxon>
        <taxon>Unionoidea</taxon>
        <taxon>Unionidae</taxon>
        <taxon>Unioninae</taxon>
        <taxon>Sinanodonta</taxon>
    </lineage>
</organism>
<dbReference type="Gene3D" id="6.10.250.980">
    <property type="match status" value="1"/>
</dbReference>
<evidence type="ECO:0000256" key="3">
    <source>
        <dbReference type="ARBA" id="ARBA00023125"/>
    </source>
</evidence>
<dbReference type="GO" id="GO:0003677">
    <property type="term" value="F:DNA binding"/>
    <property type="evidence" value="ECO:0007669"/>
    <property type="project" value="UniProtKB-KW"/>
</dbReference>
<feature type="region of interest" description="Disordered" evidence="6">
    <location>
        <begin position="385"/>
        <end position="425"/>
    </location>
</feature>
<dbReference type="Proteomes" id="UP001634394">
    <property type="component" value="Unassembled WGS sequence"/>
</dbReference>
<evidence type="ECO:0000256" key="1">
    <source>
        <dbReference type="ARBA" id="ARBA00004123"/>
    </source>
</evidence>
<keyword evidence="4" id="KW-0804">Transcription</keyword>
<evidence type="ECO:0000256" key="4">
    <source>
        <dbReference type="ARBA" id="ARBA00023163"/>
    </source>
</evidence>
<feature type="domain" description="Orange" evidence="8">
    <location>
        <begin position="90"/>
        <end position="123"/>
    </location>
</feature>
<keyword evidence="5" id="KW-0539">Nucleus</keyword>
<evidence type="ECO:0000259" key="8">
    <source>
        <dbReference type="PROSITE" id="PS51054"/>
    </source>
</evidence>
<feature type="domain" description="BHLH" evidence="7">
    <location>
        <begin position="14"/>
        <end position="71"/>
    </location>
</feature>
<dbReference type="FunFam" id="4.10.280.10:FF:000009">
    <property type="entry name" value="Transcription factor HES-1"/>
    <property type="match status" value="1"/>
</dbReference>
<dbReference type="SUPFAM" id="SSF158457">
    <property type="entry name" value="Orange domain-like"/>
    <property type="match status" value="1"/>
</dbReference>
<reference evidence="9 10" key="1">
    <citation type="submission" date="2024-11" db="EMBL/GenBank/DDBJ databases">
        <title>Chromosome-level genome assembly of the freshwater bivalve Anodonta woodiana.</title>
        <authorList>
            <person name="Chen X."/>
        </authorList>
    </citation>
    <scope>NUCLEOTIDE SEQUENCE [LARGE SCALE GENOMIC DNA]</scope>
    <source>
        <strain evidence="9">MN2024</strain>
        <tissue evidence="9">Gills</tissue>
    </source>
</reference>
<name>A0ABD3VLD7_SINWO</name>
<dbReference type="SMART" id="SM00511">
    <property type="entry name" value="ORANGE"/>
    <property type="match status" value="1"/>
</dbReference>
<gene>
    <name evidence="9" type="ORF">ACJMK2_008368</name>
</gene>
<dbReference type="Pfam" id="PF07527">
    <property type="entry name" value="Hairy_orange"/>
    <property type="match status" value="1"/>
</dbReference>
<dbReference type="InterPro" id="IPR003650">
    <property type="entry name" value="Orange_dom"/>
</dbReference>
<evidence type="ECO:0000259" key="7">
    <source>
        <dbReference type="PROSITE" id="PS50888"/>
    </source>
</evidence>
<comment type="subcellular location">
    <subcellularLocation>
        <location evidence="1">Nucleus</location>
    </subcellularLocation>
</comment>
<dbReference type="PROSITE" id="PS51054">
    <property type="entry name" value="ORANGE"/>
    <property type="match status" value="1"/>
</dbReference>